<evidence type="ECO:0000313" key="7">
    <source>
        <dbReference type="Proteomes" id="UP001501237"/>
    </source>
</evidence>
<evidence type="ECO:0000256" key="2">
    <source>
        <dbReference type="ARBA" id="ARBA00022737"/>
    </source>
</evidence>
<dbReference type="Pfam" id="PF13517">
    <property type="entry name" value="FG-GAP_3"/>
    <property type="match status" value="2"/>
</dbReference>
<keyword evidence="3" id="KW-0325">Glycoprotein</keyword>
<accession>A0ABP6QQC5</accession>
<dbReference type="Proteomes" id="UP001501237">
    <property type="component" value="Unassembled WGS sequence"/>
</dbReference>
<dbReference type="PANTHER" id="PTHR46580:SF4">
    <property type="entry name" value="ATP_GTP-BINDING PROTEIN"/>
    <property type="match status" value="1"/>
</dbReference>
<evidence type="ECO:0000313" key="6">
    <source>
        <dbReference type="EMBL" id="GAA3238829.1"/>
    </source>
</evidence>
<dbReference type="SMART" id="SM00191">
    <property type="entry name" value="Int_alpha"/>
    <property type="match status" value="4"/>
</dbReference>
<evidence type="ECO:0000256" key="5">
    <source>
        <dbReference type="SAM" id="SignalP"/>
    </source>
</evidence>
<gene>
    <name evidence="6" type="ORF">GCM10010468_74600</name>
</gene>
<protein>
    <submittedName>
        <fullName evidence="6">FG-GAP-like repeat-containing protein</fullName>
    </submittedName>
</protein>
<dbReference type="InterPro" id="IPR028994">
    <property type="entry name" value="Integrin_alpha_N"/>
</dbReference>
<dbReference type="PROSITE" id="PS51470">
    <property type="entry name" value="FG_GAP"/>
    <property type="match status" value="1"/>
</dbReference>
<sequence>MKLGAVLAASLLMIPLVSASAQSEALAGRKAPKTAKPGDFDGDGRRDLAIGSPGSKIAKKNRAGLVVVRYSRTKKLQRIKAKKPVRNLAFGTSLASADFDRDGYADLAVGSNQALTVLYGSKKGLSGRAVWLKAGSRLVSGDFDGNGKADLLGVRHGRVWAYLNLGKRKINPKTAVIKGAGEAFPVAGDFTGDGKTDVAYLAQGRVKGDPWTASQNLRISLGTAKGLGAVKGTGWPAGTAGAVGDVDGDGDADLVTQAPWGGDGPGAGGIRVFPGGGKGLAAPATLTQDSPGMPGKGDPGRPGRFDGDDFGGAVAVGDVNGDGLADVAAAAPGKDIGGAREAGGVYLLFGSKQGVTTNGVQAITENTPGVPGAAQKNDLFGSGVSLADVTGDGHADLTAVAPRDGGFYLFSGGKAGLSTKGVKTFNRKQLGTSDGGLMPLRNG</sequence>
<dbReference type="Gene3D" id="2.130.10.130">
    <property type="entry name" value="Integrin alpha, N-terminal"/>
    <property type="match status" value="3"/>
</dbReference>
<dbReference type="InterPro" id="IPR013517">
    <property type="entry name" value="FG-GAP"/>
</dbReference>
<feature type="chain" id="PRO_5045791289" evidence="5">
    <location>
        <begin position="22"/>
        <end position="443"/>
    </location>
</feature>
<feature type="region of interest" description="Disordered" evidence="4">
    <location>
        <begin position="27"/>
        <end position="46"/>
    </location>
</feature>
<keyword evidence="1 5" id="KW-0732">Signal</keyword>
<dbReference type="PRINTS" id="PR01185">
    <property type="entry name" value="INTEGRINA"/>
</dbReference>
<dbReference type="InterPro" id="IPR013519">
    <property type="entry name" value="Int_alpha_beta-p"/>
</dbReference>
<dbReference type="Pfam" id="PF01839">
    <property type="entry name" value="FG-GAP"/>
    <property type="match status" value="2"/>
</dbReference>
<evidence type="ECO:0000256" key="3">
    <source>
        <dbReference type="ARBA" id="ARBA00023180"/>
    </source>
</evidence>
<evidence type="ECO:0000256" key="1">
    <source>
        <dbReference type="ARBA" id="ARBA00022729"/>
    </source>
</evidence>
<dbReference type="EMBL" id="BAAAUV010000036">
    <property type="protein sequence ID" value="GAA3238829.1"/>
    <property type="molecule type" value="Genomic_DNA"/>
</dbReference>
<proteinExistence type="predicted"/>
<dbReference type="SUPFAM" id="SSF69318">
    <property type="entry name" value="Integrin alpha N-terminal domain"/>
    <property type="match status" value="1"/>
</dbReference>
<evidence type="ECO:0000256" key="4">
    <source>
        <dbReference type="SAM" id="MobiDB-lite"/>
    </source>
</evidence>
<feature type="signal peptide" evidence="5">
    <location>
        <begin position="1"/>
        <end position="21"/>
    </location>
</feature>
<keyword evidence="7" id="KW-1185">Reference proteome</keyword>
<reference evidence="7" key="1">
    <citation type="journal article" date="2019" name="Int. J. Syst. Evol. Microbiol.">
        <title>The Global Catalogue of Microorganisms (GCM) 10K type strain sequencing project: providing services to taxonomists for standard genome sequencing and annotation.</title>
        <authorList>
            <consortium name="The Broad Institute Genomics Platform"/>
            <consortium name="The Broad Institute Genome Sequencing Center for Infectious Disease"/>
            <person name="Wu L."/>
            <person name="Ma J."/>
        </authorList>
    </citation>
    <scope>NUCLEOTIDE SEQUENCE [LARGE SCALE GENOMIC DNA]</scope>
    <source>
        <strain evidence="7">JCM 9377</strain>
    </source>
</reference>
<name>A0ABP6QQC5_9ACTN</name>
<feature type="compositionally biased region" description="Basic and acidic residues" evidence="4">
    <location>
        <begin position="36"/>
        <end position="46"/>
    </location>
</feature>
<dbReference type="InterPro" id="IPR000413">
    <property type="entry name" value="Integrin_alpha"/>
</dbReference>
<keyword evidence="2" id="KW-0677">Repeat</keyword>
<organism evidence="6 7">
    <name type="scientific">Actinocorallia longicatena</name>
    <dbReference type="NCBI Taxonomy" id="111803"/>
    <lineage>
        <taxon>Bacteria</taxon>
        <taxon>Bacillati</taxon>
        <taxon>Actinomycetota</taxon>
        <taxon>Actinomycetes</taxon>
        <taxon>Streptosporangiales</taxon>
        <taxon>Thermomonosporaceae</taxon>
        <taxon>Actinocorallia</taxon>
    </lineage>
</organism>
<dbReference type="PANTHER" id="PTHR46580">
    <property type="entry name" value="SENSOR KINASE-RELATED"/>
    <property type="match status" value="1"/>
</dbReference>
<comment type="caution">
    <text evidence="6">The sequence shown here is derived from an EMBL/GenBank/DDBJ whole genome shotgun (WGS) entry which is preliminary data.</text>
</comment>